<gene>
    <name evidence="1" type="ORF">DARMORV10_C05P56350.1</name>
</gene>
<name>A0A816LDU6_BRANA</name>
<dbReference type="AlphaFoldDB" id="A0A816LDU6"/>
<protein>
    <submittedName>
        <fullName evidence="1">(rape) hypothetical protein</fullName>
    </submittedName>
</protein>
<proteinExistence type="predicted"/>
<accession>A0A816LDU6</accession>
<reference evidence="1" key="1">
    <citation type="submission" date="2021-01" db="EMBL/GenBank/DDBJ databases">
        <authorList>
            <consortium name="Genoscope - CEA"/>
            <person name="William W."/>
        </authorList>
    </citation>
    <scope>NUCLEOTIDE SEQUENCE</scope>
</reference>
<evidence type="ECO:0000313" key="1">
    <source>
        <dbReference type="EMBL" id="CAF1935348.1"/>
    </source>
</evidence>
<sequence length="80" mass="9060">MKQNQVDTYGSKWRKRIESCRSGGLSGSNRIRVIQADRALQIWWIKWIKQNKSHSSGSGGTRVYQVDLVVHNLCLTGKSG</sequence>
<dbReference type="EMBL" id="HG994369">
    <property type="protein sequence ID" value="CAF1935348.1"/>
    <property type="molecule type" value="Genomic_DNA"/>
</dbReference>
<dbReference type="Proteomes" id="UP001295469">
    <property type="component" value="Chromosome C05"/>
</dbReference>
<organism evidence="1">
    <name type="scientific">Brassica napus</name>
    <name type="common">Rape</name>
    <dbReference type="NCBI Taxonomy" id="3708"/>
    <lineage>
        <taxon>Eukaryota</taxon>
        <taxon>Viridiplantae</taxon>
        <taxon>Streptophyta</taxon>
        <taxon>Embryophyta</taxon>
        <taxon>Tracheophyta</taxon>
        <taxon>Spermatophyta</taxon>
        <taxon>Magnoliopsida</taxon>
        <taxon>eudicotyledons</taxon>
        <taxon>Gunneridae</taxon>
        <taxon>Pentapetalae</taxon>
        <taxon>rosids</taxon>
        <taxon>malvids</taxon>
        <taxon>Brassicales</taxon>
        <taxon>Brassicaceae</taxon>
        <taxon>Brassiceae</taxon>
        <taxon>Brassica</taxon>
    </lineage>
</organism>